<sequence length="27" mass="3324">MQISQYPKMKWFHTHPYGQEFRKKVGA</sequence>
<gene>
    <name evidence="1" type="ORF">ACJIZ3_015991</name>
</gene>
<evidence type="ECO:0000313" key="2">
    <source>
        <dbReference type="Proteomes" id="UP001634393"/>
    </source>
</evidence>
<evidence type="ECO:0000313" key="1">
    <source>
        <dbReference type="EMBL" id="KAL3814723.1"/>
    </source>
</evidence>
<protein>
    <submittedName>
        <fullName evidence="1">Uncharacterized protein</fullName>
    </submittedName>
</protein>
<organism evidence="1 2">
    <name type="scientific">Penstemon smallii</name>
    <dbReference type="NCBI Taxonomy" id="265156"/>
    <lineage>
        <taxon>Eukaryota</taxon>
        <taxon>Viridiplantae</taxon>
        <taxon>Streptophyta</taxon>
        <taxon>Embryophyta</taxon>
        <taxon>Tracheophyta</taxon>
        <taxon>Spermatophyta</taxon>
        <taxon>Magnoliopsida</taxon>
        <taxon>eudicotyledons</taxon>
        <taxon>Gunneridae</taxon>
        <taxon>Pentapetalae</taxon>
        <taxon>asterids</taxon>
        <taxon>lamiids</taxon>
        <taxon>Lamiales</taxon>
        <taxon>Plantaginaceae</taxon>
        <taxon>Cheloneae</taxon>
        <taxon>Penstemon</taxon>
    </lineage>
</organism>
<proteinExistence type="predicted"/>
<dbReference type="AlphaFoldDB" id="A0ABD3RPC2"/>
<accession>A0ABD3RPC2</accession>
<reference evidence="1 2" key="1">
    <citation type="submission" date="2024-12" db="EMBL/GenBank/DDBJ databases">
        <title>The unique morphological basis and parallel evolutionary history of personate flowers in Penstemon.</title>
        <authorList>
            <person name="Depatie T.H."/>
            <person name="Wessinger C.A."/>
        </authorList>
    </citation>
    <scope>NUCLEOTIDE SEQUENCE [LARGE SCALE GENOMIC DNA]</scope>
    <source>
        <strain evidence="1">WTNN_2</strain>
        <tissue evidence="1">Leaf</tissue>
    </source>
</reference>
<name>A0ABD3RPC2_9LAMI</name>
<comment type="caution">
    <text evidence="1">The sequence shown here is derived from an EMBL/GenBank/DDBJ whole genome shotgun (WGS) entry which is preliminary data.</text>
</comment>
<dbReference type="EMBL" id="JBJXBP010000008">
    <property type="protein sequence ID" value="KAL3814723.1"/>
    <property type="molecule type" value="Genomic_DNA"/>
</dbReference>
<dbReference type="Proteomes" id="UP001634393">
    <property type="component" value="Unassembled WGS sequence"/>
</dbReference>
<keyword evidence="2" id="KW-1185">Reference proteome</keyword>